<proteinExistence type="predicted"/>
<dbReference type="EMBL" id="FOCO01000002">
    <property type="protein sequence ID" value="SEM76726.1"/>
    <property type="molecule type" value="Genomic_DNA"/>
</dbReference>
<sequence>MTFSRRKALTTYSFINRLLRLDPQIGTQPLLFMLFRMLPSRRAV</sequence>
<reference evidence="1 2" key="1">
    <citation type="submission" date="2016-10" db="EMBL/GenBank/DDBJ databases">
        <authorList>
            <person name="de Groot N.N."/>
        </authorList>
    </citation>
    <scope>NUCLEOTIDE SEQUENCE [LARGE SCALE GENOMIC DNA]</scope>
    <source>
        <strain evidence="1 2">CGMCC 1.10836</strain>
    </source>
</reference>
<dbReference type="Proteomes" id="UP000183002">
    <property type="component" value="Unassembled WGS sequence"/>
</dbReference>
<name>A0A1H8B1V8_9RHOB</name>
<accession>A0A1H8B1V8</accession>
<organism evidence="1 2">
    <name type="scientific">Pseudorhodobacter antarcticus</name>
    <dbReference type="NCBI Taxonomy" id="1077947"/>
    <lineage>
        <taxon>Bacteria</taxon>
        <taxon>Pseudomonadati</taxon>
        <taxon>Pseudomonadota</taxon>
        <taxon>Alphaproteobacteria</taxon>
        <taxon>Rhodobacterales</taxon>
        <taxon>Paracoccaceae</taxon>
        <taxon>Pseudorhodobacter</taxon>
    </lineage>
</organism>
<gene>
    <name evidence="1" type="ORF">SAMN05216227_100285</name>
</gene>
<evidence type="ECO:0000313" key="1">
    <source>
        <dbReference type="EMBL" id="SEM76726.1"/>
    </source>
</evidence>
<keyword evidence="2" id="KW-1185">Reference proteome</keyword>
<dbReference type="AlphaFoldDB" id="A0A1H8B1V8"/>
<protein>
    <submittedName>
        <fullName evidence="1">Uncharacterized protein</fullName>
    </submittedName>
</protein>
<evidence type="ECO:0000313" key="2">
    <source>
        <dbReference type="Proteomes" id="UP000183002"/>
    </source>
</evidence>